<dbReference type="AlphaFoldDB" id="A0A914YQT1"/>
<keyword evidence="9" id="KW-1185">Reference proteome</keyword>
<protein>
    <submittedName>
        <fullName evidence="10">TonB-dependent receptor-like beta-barrel domain-containing protein</fullName>
    </submittedName>
</protein>
<sequence>MGGPGTGWNPFSSYLDWTGNIAQPNWNPLALASQGTITQKAGYAATRLSLADPLKLILGARYTNWKSEGENDDREHKVTTPYAGLVYDINDTYSAYASYTEIFQPQTARGRQGCLVRQPAERLAGGVPHRAGQRRPGHQRADHRPPG</sequence>
<feature type="domain" description="TonB-dependent receptor-like beta-barrel" evidence="8">
    <location>
        <begin position="12"/>
        <end position="111"/>
    </location>
</feature>
<keyword evidence="6" id="KW-0998">Cell outer membrane</keyword>
<dbReference type="Pfam" id="PF00593">
    <property type="entry name" value="TonB_dep_Rec_b-barrel"/>
    <property type="match status" value="1"/>
</dbReference>
<keyword evidence="5" id="KW-0472">Membrane</keyword>
<name>A0A914YQT1_9BILA</name>
<evidence type="ECO:0000313" key="9">
    <source>
        <dbReference type="Proteomes" id="UP000887577"/>
    </source>
</evidence>
<evidence type="ECO:0000256" key="1">
    <source>
        <dbReference type="ARBA" id="ARBA00004571"/>
    </source>
</evidence>
<evidence type="ECO:0000256" key="3">
    <source>
        <dbReference type="ARBA" id="ARBA00022692"/>
    </source>
</evidence>
<evidence type="ECO:0000259" key="8">
    <source>
        <dbReference type="Pfam" id="PF00593"/>
    </source>
</evidence>
<organism evidence="9 10">
    <name type="scientific">Panagrolaimus superbus</name>
    <dbReference type="NCBI Taxonomy" id="310955"/>
    <lineage>
        <taxon>Eukaryota</taxon>
        <taxon>Metazoa</taxon>
        <taxon>Ecdysozoa</taxon>
        <taxon>Nematoda</taxon>
        <taxon>Chromadorea</taxon>
        <taxon>Rhabditida</taxon>
        <taxon>Tylenchina</taxon>
        <taxon>Panagrolaimomorpha</taxon>
        <taxon>Panagrolaimoidea</taxon>
        <taxon>Panagrolaimidae</taxon>
        <taxon>Panagrolaimus</taxon>
    </lineage>
</organism>
<dbReference type="PANTHER" id="PTHR32552">
    <property type="entry name" value="FERRICHROME IRON RECEPTOR-RELATED"/>
    <property type="match status" value="1"/>
</dbReference>
<dbReference type="InterPro" id="IPR036942">
    <property type="entry name" value="Beta-barrel_TonB_sf"/>
</dbReference>
<keyword evidence="3" id="KW-0812">Transmembrane</keyword>
<proteinExistence type="predicted"/>
<evidence type="ECO:0000256" key="6">
    <source>
        <dbReference type="ARBA" id="ARBA00023237"/>
    </source>
</evidence>
<dbReference type="WBParaSite" id="PSU_v2.g19730.t1">
    <property type="protein sequence ID" value="PSU_v2.g19730.t1"/>
    <property type="gene ID" value="PSU_v2.g19730"/>
</dbReference>
<dbReference type="GO" id="GO:0015344">
    <property type="term" value="F:siderophore uptake transmembrane transporter activity"/>
    <property type="evidence" value="ECO:0007669"/>
    <property type="project" value="TreeGrafter"/>
</dbReference>
<evidence type="ECO:0000313" key="10">
    <source>
        <dbReference type="WBParaSite" id="PSU_v2.g19730.t1"/>
    </source>
</evidence>
<dbReference type="SUPFAM" id="SSF56935">
    <property type="entry name" value="Porins"/>
    <property type="match status" value="1"/>
</dbReference>
<dbReference type="PANTHER" id="PTHR32552:SF74">
    <property type="entry name" value="HYDROXAMATE SIDEROPHORE RECEPTOR FHUE"/>
    <property type="match status" value="1"/>
</dbReference>
<keyword evidence="4" id="KW-0798">TonB box</keyword>
<accession>A0A914YQT1</accession>
<dbReference type="InterPro" id="IPR039426">
    <property type="entry name" value="TonB-dep_rcpt-like"/>
</dbReference>
<comment type="subcellular location">
    <subcellularLocation>
        <location evidence="1">Cell outer membrane</location>
        <topology evidence="1">Multi-pass membrane protein</topology>
    </subcellularLocation>
</comment>
<evidence type="ECO:0000256" key="5">
    <source>
        <dbReference type="ARBA" id="ARBA00023136"/>
    </source>
</evidence>
<dbReference type="Proteomes" id="UP000887577">
    <property type="component" value="Unplaced"/>
</dbReference>
<reference evidence="10" key="1">
    <citation type="submission" date="2022-11" db="UniProtKB">
        <authorList>
            <consortium name="WormBaseParasite"/>
        </authorList>
    </citation>
    <scope>IDENTIFICATION</scope>
</reference>
<evidence type="ECO:0000256" key="4">
    <source>
        <dbReference type="ARBA" id="ARBA00023077"/>
    </source>
</evidence>
<dbReference type="InterPro" id="IPR000531">
    <property type="entry name" value="Beta-barrel_TonB"/>
</dbReference>
<evidence type="ECO:0000256" key="7">
    <source>
        <dbReference type="SAM" id="MobiDB-lite"/>
    </source>
</evidence>
<keyword evidence="2" id="KW-0813">Transport</keyword>
<evidence type="ECO:0000256" key="2">
    <source>
        <dbReference type="ARBA" id="ARBA00022448"/>
    </source>
</evidence>
<dbReference type="Gene3D" id="2.40.170.20">
    <property type="entry name" value="TonB-dependent receptor, beta-barrel domain"/>
    <property type="match status" value="1"/>
</dbReference>
<feature type="region of interest" description="Disordered" evidence="7">
    <location>
        <begin position="121"/>
        <end position="147"/>
    </location>
</feature>